<dbReference type="RefSeq" id="WP_069945955.1">
    <property type="nucleotide sequence ID" value="NZ_CP014143.1"/>
</dbReference>
<evidence type="ECO:0008006" key="3">
    <source>
        <dbReference type="Google" id="ProtNLM"/>
    </source>
</evidence>
<accession>A0A1C9W3I5</accession>
<proteinExistence type="predicted"/>
<dbReference type="EMBL" id="CP014143">
    <property type="protein sequence ID" value="AOS95712.1"/>
    <property type="molecule type" value="Genomic_DNA"/>
</dbReference>
<dbReference type="InterPro" id="IPR015003">
    <property type="entry name" value="DUF1853"/>
</dbReference>
<evidence type="ECO:0000313" key="2">
    <source>
        <dbReference type="Proteomes" id="UP000095672"/>
    </source>
</evidence>
<protein>
    <recommendedName>
        <fullName evidence="3">DUF1853 domain-containing protein</fullName>
    </recommendedName>
</protein>
<gene>
    <name evidence="1" type="ORF">AUP74_00240</name>
</gene>
<dbReference type="STRING" id="1769779.AUP74_00240"/>
<dbReference type="PATRIC" id="fig|1769779.3.peg.236"/>
<dbReference type="OrthoDB" id="378654at2"/>
<evidence type="ECO:0000313" key="1">
    <source>
        <dbReference type="EMBL" id="AOS95712.1"/>
    </source>
</evidence>
<sequence>MSTYSSSVKPDHWANLLWTLSAPHIVRDCGLPLLPVERQITLRDFFDSGETRARLAPKLDQFLAEHVARRLGIYFEHLWSFAFSHHPHYRLLSRNLPLRQEGRTLGELDFLVQYLPEDCTEHWEVAVKFYLQVDARHWVGPGLRDRLDTKLARMRDHQLPVARTDLARTTLARQSLQVSRQWAVIPGRLFRPIVAPPPLPAEINPALCEFWWATPDDFSAHFHDGDWYWGQLPKQAWLDNHHYRMENRMRAGQIATAFHTDQPRRPWCVAAQNEGREVSRGFIVPADWHQRALSALSPQEPDRG</sequence>
<organism evidence="1 2">
    <name type="scientific">Microbulbifer aggregans</name>
    <dbReference type="NCBI Taxonomy" id="1769779"/>
    <lineage>
        <taxon>Bacteria</taxon>
        <taxon>Pseudomonadati</taxon>
        <taxon>Pseudomonadota</taxon>
        <taxon>Gammaproteobacteria</taxon>
        <taxon>Cellvibrionales</taxon>
        <taxon>Microbulbiferaceae</taxon>
        <taxon>Microbulbifer</taxon>
    </lineage>
</organism>
<keyword evidence="2" id="KW-1185">Reference proteome</keyword>
<dbReference type="KEGG" id="micc:AUP74_00240"/>
<name>A0A1C9W3I5_9GAMM</name>
<dbReference type="Proteomes" id="UP000095672">
    <property type="component" value="Chromosome"/>
</dbReference>
<dbReference type="Pfam" id="PF08907">
    <property type="entry name" value="DUF1853"/>
    <property type="match status" value="1"/>
</dbReference>
<reference evidence="2" key="1">
    <citation type="submission" date="2016-01" db="EMBL/GenBank/DDBJ databases">
        <title>Complete genome sequence of Microbulbifer sp. CCB-MM1, a halophile isolated from Matang Mangrove Forest, Perak.</title>
        <authorList>
            <person name="Moh T.H."/>
            <person name="Dinesh B."/>
            <person name="Lau N.-S."/>
            <person name="Go F."/>
            <person name="Alexander Chong S.-C."/>
        </authorList>
    </citation>
    <scope>NUCLEOTIDE SEQUENCE [LARGE SCALE GENOMIC DNA]</scope>
    <source>
        <strain evidence="2">CCB-MM1</strain>
    </source>
</reference>
<dbReference type="AlphaFoldDB" id="A0A1C9W3I5"/>